<dbReference type="InterPro" id="IPR029140">
    <property type="entry name" value="Mfa1_C"/>
</dbReference>
<feature type="chain" id="PRO_5003891657" description="Minor fimbrium subunit Mfa1 C-terminal domain-containing protein" evidence="1">
    <location>
        <begin position="22"/>
        <end position="678"/>
    </location>
</feature>
<dbReference type="PROSITE" id="PS51257">
    <property type="entry name" value="PROKAR_LIPOPROTEIN"/>
    <property type="match status" value="1"/>
</dbReference>
<dbReference type="RefSeq" id="WP_007657308.1">
    <property type="nucleotide sequence ID" value="NZ_JH976475.1"/>
</dbReference>
<dbReference type="Pfam" id="PF15495">
    <property type="entry name" value="Fimbrillin_C"/>
    <property type="match status" value="1"/>
</dbReference>
<dbReference type="NCBIfam" id="NF038041">
    <property type="entry name" value="fim_Mfa1_fam"/>
    <property type="match status" value="1"/>
</dbReference>
<dbReference type="InterPro" id="IPR047786">
    <property type="entry name" value="Mfa1_fim"/>
</dbReference>
<dbReference type="Proteomes" id="UP000006330">
    <property type="component" value="Unassembled WGS sequence"/>
</dbReference>
<evidence type="ECO:0000259" key="2">
    <source>
        <dbReference type="Pfam" id="PF15495"/>
    </source>
</evidence>
<reference evidence="3 4" key="1">
    <citation type="submission" date="2012-02" db="EMBL/GenBank/DDBJ databases">
        <title>The Genome Sequence of Parabacteroides goldsteinii CL02T12C30.</title>
        <authorList>
            <consortium name="The Broad Institute Genome Sequencing Platform"/>
            <person name="Earl A."/>
            <person name="Ward D."/>
            <person name="Feldgarden M."/>
            <person name="Gevers D."/>
            <person name="Zitomersky N.L."/>
            <person name="Coyne M.J."/>
            <person name="Comstock L.E."/>
            <person name="Young S.K."/>
            <person name="Zeng Q."/>
            <person name="Gargeya S."/>
            <person name="Fitzgerald M."/>
            <person name="Haas B."/>
            <person name="Abouelleil A."/>
            <person name="Alvarado L."/>
            <person name="Arachchi H.M."/>
            <person name="Berlin A."/>
            <person name="Chapman S.B."/>
            <person name="Gearin G."/>
            <person name="Goldberg J."/>
            <person name="Griggs A."/>
            <person name="Gujja S."/>
            <person name="Hansen M."/>
            <person name="Heiman D."/>
            <person name="Howarth C."/>
            <person name="Larimer J."/>
            <person name="Lui A."/>
            <person name="MacDonald P.J.P."/>
            <person name="McCowen C."/>
            <person name="Montmayeur A."/>
            <person name="Murphy C."/>
            <person name="Neiman D."/>
            <person name="Pearson M."/>
            <person name="Priest M."/>
            <person name="Roberts A."/>
            <person name="Saif S."/>
            <person name="Shea T."/>
            <person name="Sisk P."/>
            <person name="Stolte C."/>
            <person name="Sykes S."/>
            <person name="Wortman J."/>
            <person name="Nusbaum C."/>
            <person name="Birren B."/>
        </authorList>
    </citation>
    <scope>NUCLEOTIDE SEQUENCE [LARGE SCALE GENOMIC DNA]</scope>
    <source>
        <strain evidence="3 4">CL02T12C30</strain>
    </source>
</reference>
<evidence type="ECO:0000313" key="4">
    <source>
        <dbReference type="Proteomes" id="UP000006330"/>
    </source>
</evidence>
<evidence type="ECO:0000313" key="3">
    <source>
        <dbReference type="EMBL" id="EKN09855.1"/>
    </source>
</evidence>
<keyword evidence="1" id="KW-0732">Signal</keyword>
<dbReference type="GO" id="GO:0009418">
    <property type="term" value="C:pilus shaft"/>
    <property type="evidence" value="ECO:0007669"/>
    <property type="project" value="InterPro"/>
</dbReference>
<proteinExistence type="predicted"/>
<feature type="signal peptide" evidence="1">
    <location>
        <begin position="1"/>
        <end position="21"/>
    </location>
</feature>
<comment type="caution">
    <text evidence="3">The sequence shown here is derived from an EMBL/GenBank/DDBJ whole genome shotgun (WGS) entry which is preliminary data.</text>
</comment>
<dbReference type="EMBL" id="AGZO01000029">
    <property type="protein sequence ID" value="EKN09855.1"/>
    <property type="molecule type" value="Genomic_DNA"/>
</dbReference>
<organism evidence="3 4">
    <name type="scientific">Parabacteroides goldsteinii CL02T12C30</name>
    <dbReference type="NCBI Taxonomy" id="999418"/>
    <lineage>
        <taxon>Bacteria</taxon>
        <taxon>Pseudomonadati</taxon>
        <taxon>Bacteroidota</taxon>
        <taxon>Bacteroidia</taxon>
        <taxon>Bacteroidales</taxon>
        <taxon>Tannerellaceae</taxon>
        <taxon>Parabacteroides</taxon>
    </lineage>
</organism>
<evidence type="ECO:0000256" key="1">
    <source>
        <dbReference type="SAM" id="SignalP"/>
    </source>
</evidence>
<accession>K5ZF57</accession>
<dbReference type="Gene3D" id="2.60.40.2580">
    <property type="match status" value="1"/>
</dbReference>
<protein>
    <recommendedName>
        <fullName evidence="2">Minor fimbrium subunit Mfa1 C-terminal domain-containing protein</fullName>
    </recommendedName>
</protein>
<dbReference type="PATRIC" id="fig|999418.3.peg.4175"/>
<dbReference type="Gene3D" id="2.60.40.3690">
    <property type="match status" value="2"/>
</dbReference>
<feature type="domain" description="Minor fimbrium subunit Mfa1 C-terminal" evidence="2">
    <location>
        <begin position="592"/>
        <end position="673"/>
    </location>
</feature>
<name>K5ZF57_9BACT</name>
<dbReference type="AlphaFoldDB" id="K5ZF57"/>
<dbReference type="HOGENOM" id="CLU_028882_0_0_10"/>
<sequence length="678" mass="74946">MKLKQYSLWALALAFAAVSCSDDLDNPNKGNENPDGNGSSTYMKVTINTGVVTRAISDLPPTGGEEGDGNEVGLVNEYRITDVTVILYKNMLDNANNTLNDSEFKPTSEIVGTGYATTTGAMGPGDDEWHSKSATVLVTARDDEDFDGNTYGIIAVTNWRSDALKNKVKNDNLNATQLANLLVETTYEKASGINRNFIMSSHIKDSKGKSEIVTLKANTTPETAPSATVHVERLAAKVRINKANDVTNYIYPIKDGTNETAKVRLDNVVLVNKLKTGSYLLKRVTPKIETGNNIPSLTEAEDSWLGDEIAKSETGTEGTVYPGTNYVIDPWTRAKIVDGSGKIVITPVAAENKDAGKPTMMDNNTPIPALDYDNKYDGTKTFSELWTGLSSSAKQLSAETENTESILIDYTMENTTSVVASKNGYSTGALFKAVYLPKQWAAVNNNNTEVEAVDVPYEGNYDKIGQSTKGQTFYTYQGNIYKDFDAIFNEFVWEKQKPLEGNKTNPKIYSYSDFTASNITNIKMAEFEASYLYKNTASDPIGYIPHLRNLIETAKKTGELGDKTFQGEDDIDKYVESTDPKIQNDVYANVKKYEDGITYYPYWIRHANNGKPTEMGIMEFGIVRNNIYDMTVKSISGLGLSGTEKPEPDKDDETKDYYFNVQINVKNWVKRNNSGIIL</sequence>
<gene>
    <name evidence="3" type="ORF">HMPREF1076_04102</name>
</gene>